<dbReference type="PANTHER" id="PTHR46609">
    <property type="entry name" value="EXONUCLEASE, PHAGE-TYPE/RECB, C-TERMINAL DOMAIN-CONTAINING PROTEIN"/>
    <property type="match status" value="1"/>
</dbReference>
<dbReference type="Pfam" id="PF09588">
    <property type="entry name" value="YqaJ"/>
    <property type="match status" value="1"/>
</dbReference>
<dbReference type="Gene3D" id="3.90.320.10">
    <property type="match status" value="1"/>
</dbReference>
<feature type="region of interest" description="Disordered" evidence="1">
    <location>
        <begin position="199"/>
        <end position="218"/>
    </location>
</feature>
<reference evidence="3 4" key="1">
    <citation type="submission" date="2023-02" db="EMBL/GenBank/DDBJ databases">
        <title>LHISI_Scaffold_Assembly.</title>
        <authorList>
            <person name="Stuart O.P."/>
            <person name="Cleave R."/>
            <person name="Magrath M.J.L."/>
            <person name="Mikheyev A.S."/>
        </authorList>
    </citation>
    <scope>NUCLEOTIDE SEQUENCE [LARGE SCALE GENOMIC DNA]</scope>
    <source>
        <strain evidence="3">Daus_M_001</strain>
        <tissue evidence="3">Leg muscle</tissue>
    </source>
</reference>
<dbReference type="Proteomes" id="UP001159363">
    <property type="component" value="Chromosome 4"/>
</dbReference>
<proteinExistence type="predicted"/>
<protein>
    <recommendedName>
        <fullName evidence="2">YqaJ viral recombinase domain-containing protein</fullName>
    </recommendedName>
</protein>
<sequence>MRREMLTAFYFDNVSAKTYVGYSLTNRIHIYICASPDGLVEDQGMVEIKSPFSAARMDGEKFLETNESQTITVKKTHEYYYQIQGLLHITQRDYCIFCRREAKQAALPRFRLVLCQSVAALSGRECFCHHVCSENVSFVPPLSGFSHFLRGHVTVVSKELPCLQAAETRRAGSYARRSIPGAAYGVRIINRKLRVGRKKRRPMGVARTSPPPPPKRFTIHSGDEAWSEFITVQRVPDDYLSNHQNLHS</sequence>
<evidence type="ECO:0000313" key="3">
    <source>
        <dbReference type="EMBL" id="KAJ8884687.1"/>
    </source>
</evidence>
<keyword evidence="4" id="KW-1185">Reference proteome</keyword>
<dbReference type="InterPro" id="IPR019080">
    <property type="entry name" value="YqaJ_viral_recombinase"/>
</dbReference>
<feature type="non-terminal residue" evidence="3">
    <location>
        <position position="248"/>
    </location>
</feature>
<gene>
    <name evidence="3" type="ORF">PR048_016545</name>
</gene>
<dbReference type="PANTHER" id="PTHR46609:SF8">
    <property type="entry name" value="YQAJ VIRAL RECOMBINASE DOMAIN-CONTAINING PROTEIN"/>
    <property type="match status" value="1"/>
</dbReference>
<dbReference type="InterPro" id="IPR051703">
    <property type="entry name" value="NF-kappa-B_Signaling_Reg"/>
</dbReference>
<feature type="domain" description="YqaJ viral recombinase" evidence="2">
    <location>
        <begin position="21"/>
        <end position="92"/>
    </location>
</feature>
<evidence type="ECO:0000259" key="2">
    <source>
        <dbReference type="Pfam" id="PF09588"/>
    </source>
</evidence>
<dbReference type="EMBL" id="JARBHB010000005">
    <property type="protein sequence ID" value="KAJ8884687.1"/>
    <property type="molecule type" value="Genomic_DNA"/>
</dbReference>
<comment type="caution">
    <text evidence="3">The sequence shown here is derived from an EMBL/GenBank/DDBJ whole genome shotgun (WGS) entry which is preliminary data.</text>
</comment>
<dbReference type="InterPro" id="IPR011335">
    <property type="entry name" value="Restrct_endonuc-II-like"/>
</dbReference>
<dbReference type="InterPro" id="IPR011604">
    <property type="entry name" value="PDDEXK-like_dom_sf"/>
</dbReference>
<accession>A0ABQ9HK21</accession>
<name>A0ABQ9HK21_9NEOP</name>
<evidence type="ECO:0000313" key="4">
    <source>
        <dbReference type="Proteomes" id="UP001159363"/>
    </source>
</evidence>
<dbReference type="SUPFAM" id="SSF52980">
    <property type="entry name" value="Restriction endonuclease-like"/>
    <property type="match status" value="1"/>
</dbReference>
<organism evidence="3 4">
    <name type="scientific">Dryococelus australis</name>
    <dbReference type="NCBI Taxonomy" id="614101"/>
    <lineage>
        <taxon>Eukaryota</taxon>
        <taxon>Metazoa</taxon>
        <taxon>Ecdysozoa</taxon>
        <taxon>Arthropoda</taxon>
        <taxon>Hexapoda</taxon>
        <taxon>Insecta</taxon>
        <taxon>Pterygota</taxon>
        <taxon>Neoptera</taxon>
        <taxon>Polyneoptera</taxon>
        <taxon>Phasmatodea</taxon>
        <taxon>Verophasmatodea</taxon>
        <taxon>Anareolatae</taxon>
        <taxon>Phasmatidae</taxon>
        <taxon>Eurycanthinae</taxon>
        <taxon>Dryococelus</taxon>
    </lineage>
</organism>
<evidence type="ECO:0000256" key="1">
    <source>
        <dbReference type="SAM" id="MobiDB-lite"/>
    </source>
</evidence>